<dbReference type="Proteomes" id="UP000237749">
    <property type="component" value="Unassembled WGS sequence"/>
</dbReference>
<dbReference type="InterPro" id="IPR050397">
    <property type="entry name" value="Env_Response_Regulators"/>
</dbReference>
<dbReference type="GO" id="GO:0003677">
    <property type="term" value="F:DNA binding"/>
    <property type="evidence" value="ECO:0007669"/>
    <property type="project" value="UniProtKB-KW"/>
</dbReference>
<evidence type="ECO:0000313" key="5">
    <source>
        <dbReference type="EMBL" id="PPK78904.1"/>
    </source>
</evidence>
<dbReference type="InterPro" id="IPR000595">
    <property type="entry name" value="cNMP-bd_dom"/>
</dbReference>
<protein>
    <submittedName>
        <fullName evidence="5">CRP-like cAMP-binding protein</fullName>
    </submittedName>
</protein>
<sequence>MEEFLPVLKKSSLFSGVSPDEIRSMLKCLSARMKCYKKDEFIIRSGDYIHSVGMVLSGTALIIQEDFWGKRSIISEVMPGTLFAETYACISSVPIEMSVVADSDCEIMFLDFNKILTVCTSACGFHTRLIQNFLSAIAGRNLVLTKKMQHMSKKTIREKLLSYLSAESLKSNSSTFDIPFNRQQLADYLSVDRSALSNELSKLQAEEILNFNKNRFTLKEQGPEGYL</sequence>
<dbReference type="OrthoDB" id="1116216at2"/>
<dbReference type="PANTHER" id="PTHR24567">
    <property type="entry name" value="CRP FAMILY TRANSCRIPTIONAL REGULATORY PROTEIN"/>
    <property type="match status" value="1"/>
</dbReference>
<dbReference type="Pfam" id="PF13545">
    <property type="entry name" value="HTH_Crp_2"/>
    <property type="match status" value="1"/>
</dbReference>
<dbReference type="InterPro" id="IPR014710">
    <property type="entry name" value="RmlC-like_jellyroll"/>
</dbReference>
<keyword evidence="6" id="KW-1185">Reference proteome</keyword>
<dbReference type="CDD" id="cd00038">
    <property type="entry name" value="CAP_ED"/>
    <property type="match status" value="1"/>
</dbReference>
<evidence type="ECO:0000256" key="2">
    <source>
        <dbReference type="ARBA" id="ARBA00023125"/>
    </source>
</evidence>
<organism evidence="5 6">
    <name type="scientific">Lacrimispora xylanisolvens</name>
    <dbReference type="NCBI Taxonomy" id="384636"/>
    <lineage>
        <taxon>Bacteria</taxon>
        <taxon>Bacillati</taxon>
        <taxon>Bacillota</taxon>
        <taxon>Clostridia</taxon>
        <taxon>Lachnospirales</taxon>
        <taxon>Lachnospiraceae</taxon>
        <taxon>Lacrimispora</taxon>
    </lineage>
</organism>
<dbReference type="Gene3D" id="2.60.120.10">
    <property type="entry name" value="Jelly Rolls"/>
    <property type="match status" value="1"/>
</dbReference>
<dbReference type="InterPro" id="IPR018490">
    <property type="entry name" value="cNMP-bd_dom_sf"/>
</dbReference>
<proteinExistence type="predicted"/>
<reference evidence="5 6" key="1">
    <citation type="submission" date="2018-02" db="EMBL/GenBank/DDBJ databases">
        <title>Genomic Encyclopedia of Archaeal and Bacterial Type Strains, Phase II (KMG-II): from individual species to whole genera.</title>
        <authorList>
            <person name="Goeker M."/>
        </authorList>
    </citation>
    <scope>NUCLEOTIDE SEQUENCE [LARGE SCALE GENOMIC DNA]</scope>
    <source>
        <strain evidence="5 6">DSM 3808</strain>
    </source>
</reference>
<dbReference type="InterPro" id="IPR012318">
    <property type="entry name" value="HTH_CRP"/>
</dbReference>
<dbReference type="GO" id="GO:0005829">
    <property type="term" value="C:cytosol"/>
    <property type="evidence" value="ECO:0007669"/>
    <property type="project" value="TreeGrafter"/>
</dbReference>
<keyword evidence="2" id="KW-0238">DNA-binding</keyword>
<accession>A0A2S6HN49</accession>
<dbReference type="EMBL" id="PTJA01000012">
    <property type="protein sequence ID" value="PPK78904.1"/>
    <property type="molecule type" value="Genomic_DNA"/>
</dbReference>
<dbReference type="PROSITE" id="PS50042">
    <property type="entry name" value="CNMP_BINDING_3"/>
    <property type="match status" value="1"/>
</dbReference>
<dbReference type="Pfam" id="PF00027">
    <property type="entry name" value="cNMP_binding"/>
    <property type="match status" value="1"/>
</dbReference>
<keyword evidence="3" id="KW-0804">Transcription</keyword>
<keyword evidence="1" id="KW-0805">Transcription regulation</keyword>
<evidence type="ECO:0000256" key="3">
    <source>
        <dbReference type="ARBA" id="ARBA00023163"/>
    </source>
</evidence>
<dbReference type="GO" id="GO:0003700">
    <property type="term" value="F:DNA-binding transcription factor activity"/>
    <property type="evidence" value="ECO:0007669"/>
    <property type="project" value="TreeGrafter"/>
</dbReference>
<evidence type="ECO:0000313" key="6">
    <source>
        <dbReference type="Proteomes" id="UP000237749"/>
    </source>
</evidence>
<evidence type="ECO:0000256" key="1">
    <source>
        <dbReference type="ARBA" id="ARBA00023015"/>
    </source>
</evidence>
<dbReference type="PANTHER" id="PTHR24567:SF58">
    <property type="entry name" value="CYCLIC AMP-BINDING REGULATORY PROTEIN"/>
    <property type="match status" value="1"/>
</dbReference>
<dbReference type="SUPFAM" id="SSF51206">
    <property type="entry name" value="cAMP-binding domain-like"/>
    <property type="match status" value="1"/>
</dbReference>
<dbReference type="InterPro" id="IPR036390">
    <property type="entry name" value="WH_DNA-bd_sf"/>
</dbReference>
<dbReference type="AlphaFoldDB" id="A0A2S6HN49"/>
<feature type="domain" description="Cyclic nucleotide-binding" evidence="4">
    <location>
        <begin position="13"/>
        <end position="136"/>
    </location>
</feature>
<evidence type="ECO:0000259" key="4">
    <source>
        <dbReference type="PROSITE" id="PS50042"/>
    </source>
</evidence>
<gene>
    <name evidence="5" type="ORF">BXY41_11263</name>
</gene>
<dbReference type="RefSeq" id="WP_104438605.1">
    <property type="nucleotide sequence ID" value="NZ_PTJA01000012.1"/>
</dbReference>
<name>A0A2S6HN49_9FIRM</name>
<dbReference type="SUPFAM" id="SSF46785">
    <property type="entry name" value="Winged helix' DNA-binding domain"/>
    <property type="match status" value="1"/>
</dbReference>
<comment type="caution">
    <text evidence="5">The sequence shown here is derived from an EMBL/GenBank/DDBJ whole genome shotgun (WGS) entry which is preliminary data.</text>
</comment>